<reference evidence="1 2" key="1">
    <citation type="submission" date="2024-04" db="EMBL/GenBank/DDBJ databases">
        <title>Isolation of an actinomycete strain from pig manure.</title>
        <authorList>
            <person name="Gong T."/>
            <person name="Yu Z."/>
            <person name="An M."/>
            <person name="Wei C."/>
            <person name="Yang W."/>
            <person name="Liu L."/>
        </authorList>
    </citation>
    <scope>NUCLEOTIDE SEQUENCE [LARGE SCALE GENOMIC DNA]</scope>
    <source>
        <strain evidence="1 2">ZF39</strain>
    </source>
</reference>
<dbReference type="EMBL" id="CP154795">
    <property type="protein sequence ID" value="XAN07325.1"/>
    <property type="molecule type" value="Genomic_DNA"/>
</dbReference>
<dbReference type="Proteomes" id="UP001442841">
    <property type="component" value="Chromosome"/>
</dbReference>
<organism evidence="1 2">
    <name type="scientific">Ammonicoccus fulvus</name>
    <dbReference type="NCBI Taxonomy" id="3138240"/>
    <lineage>
        <taxon>Bacteria</taxon>
        <taxon>Bacillati</taxon>
        <taxon>Actinomycetota</taxon>
        <taxon>Actinomycetes</taxon>
        <taxon>Propionibacteriales</taxon>
        <taxon>Propionibacteriaceae</taxon>
        <taxon>Ammonicoccus</taxon>
    </lineage>
</organism>
<gene>
    <name evidence="1" type="ORF">AADG42_08470</name>
</gene>
<name>A0ABZ3FQ72_9ACTN</name>
<evidence type="ECO:0000313" key="1">
    <source>
        <dbReference type="EMBL" id="XAN07325.1"/>
    </source>
</evidence>
<protein>
    <submittedName>
        <fullName evidence="1">Uncharacterized protein</fullName>
    </submittedName>
</protein>
<sequence>MGRNELINQASTLAVSLRMGEGIDLVALRRFRSELAKASSRWNDAGQVSRSEAAVLVEFFPALYGCVPLYPEDVAREVAELCECLLNEVLSALAEPEN</sequence>
<proteinExistence type="predicted"/>
<keyword evidence="2" id="KW-1185">Reference proteome</keyword>
<evidence type="ECO:0000313" key="2">
    <source>
        <dbReference type="Proteomes" id="UP001442841"/>
    </source>
</evidence>
<accession>A0ABZ3FQ72</accession>
<dbReference type="RefSeq" id="WP_425308779.1">
    <property type="nucleotide sequence ID" value="NZ_CP154795.1"/>
</dbReference>